<proteinExistence type="predicted"/>
<dbReference type="EMBL" id="QNRR01000004">
    <property type="protein sequence ID" value="RBP44647.1"/>
    <property type="molecule type" value="Genomic_DNA"/>
</dbReference>
<organism evidence="2 3">
    <name type="scientific">Roseimicrobium gellanilyticum</name>
    <dbReference type="NCBI Taxonomy" id="748857"/>
    <lineage>
        <taxon>Bacteria</taxon>
        <taxon>Pseudomonadati</taxon>
        <taxon>Verrucomicrobiota</taxon>
        <taxon>Verrucomicrobiia</taxon>
        <taxon>Verrucomicrobiales</taxon>
        <taxon>Verrucomicrobiaceae</taxon>
        <taxon>Roseimicrobium</taxon>
    </lineage>
</organism>
<protein>
    <submittedName>
        <fullName evidence="2">Uncharacterized protein DUF1992</fullName>
    </submittedName>
</protein>
<dbReference type="RefSeq" id="WP_170157127.1">
    <property type="nucleotide sequence ID" value="NZ_QNRR01000004.1"/>
</dbReference>
<dbReference type="Pfam" id="PF09350">
    <property type="entry name" value="DJC28_CD"/>
    <property type="match status" value="1"/>
</dbReference>
<sequence>MSALASVAEARILESLEAGEEALISGKGKPLDLDGYFAAPSSLRAGFGMLKSAGVIPPEVEAMRGVNWLRDRITTVTDTEEKQALKKELMVRETELAMALERMKRSLKADAAG</sequence>
<gene>
    <name evidence="2" type="ORF">DES53_104469</name>
</gene>
<dbReference type="InterPro" id="IPR018961">
    <property type="entry name" value="DnaJ_homolog_subfam-C_membr-28"/>
</dbReference>
<reference evidence="2 3" key="1">
    <citation type="submission" date="2018-06" db="EMBL/GenBank/DDBJ databases">
        <title>Genomic Encyclopedia of Type Strains, Phase IV (KMG-IV): sequencing the most valuable type-strain genomes for metagenomic binning, comparative biology and taxonomic classification.</title>
        <authorList>
            <person name="Goeker M."/>
        </authorList>
    </citation>
    <scope>NUCLEOTIDE SEQUENCE [LARGE SCALE GENOMIC DNA]</scope>
    <source>
        <strain evidence="2 3">DSM 25532</strain>
    </source>
</reference>
<name>A0A366HNA7_9BACT</name>
<dbReference type="Proteomes" id="UP000253426">
    <property type="component" value="Unassembled WGS sequence"/>
</dbReference>
<evidence type="ECO:0000313" key="3">
    <source>
        <dbReference type="Proteomes" id="UP000253426"/>
    </source>
</evidence>
<keyword evidence="3" id="KW-1185">Reference proteome</keyword>
<comment type="caution">
    <text evidence="2">The sequence shown here is derived from an EMBL/GenBank/DDBJ whole genome shotgun (WGS) entry which is preliminary data.</text>
</comment>
<evidence type="ECO:0000259" key="1">
    <source>
        <dbReference type="Pfam" id="PF09350"/>
    </source>
</evidence>
<evidence type="ECO:0000313" key="2">
    <source>
        <dbReference type="EMBL" id="RBP44647.1"/>
    </source>
</evidence>
<dbReference type="AlphaFoldDB" id="A0A366HNA7"/>
<feature type="domain" description="DnaJ homologue subfamily C member 28 conserved" evidence="1">
    <location>
        <begin position="7"/>
        <end position="72"/>
    </location>
</feature>
<accession>A0A366HNA7</accession>